<dbReference type="SUPFAM" id="SSF49764">
    <property type="entry name" value="HSP20-like chaperones"/>
    <property type="match status" value="1"/>
</dbReference>
<feature type="region of interest" description="Disordered" evidence="6">
    <location>
        <begin position="98"/>
        <end position="234"/>
    </location>
</feature>
<keyword evidence="2" id="KW-1003">Cell membrane</keyword>
<dbReference type="GO" id="GO:0005886">
    <property type="term" value="C:plasma membrane"/>
    <property type="evidence" value="ECO:0007669"/>
    <property type="project" value="UniProtKB-SubCell"/>
</dbReference>
<evidence type="ECO:0000256" key="2">
    <source>
        <dbReference type="ARBA" id="ARBA00022475"/>
    </source>
</evidence>
<evidence type="ECO:0000256" key="1">
    <source>
        <dbReference type="ARBA" id="ARBA00004162"/>
    </source>
</evidence>
<comment type="similarity">
    <text evidence="4 5">Belongs to the small heat shock protein (HSP20) family.</text>
</comment>
<dbReference type="GO" id="GO:0006952">
    <property type="term" value="P:defense response"/>
    <property type="evidence" value="ECO:0007669"/>
    <property type="project" value="UniProtKB-KW"/>
</dbReference>
<keyword evidence="9" id="KW-1185">Reference proteome</keyword>
<dbReference type="KEGG" id="dzi:111304392"/>
<evidence type="ECO:0000256" key="7">
    <source>
        <dbReference type="SAM" id="Phobius"/>
    </source>
</evidence>
<feature type="compositionally biased region" description="Basic and acidic residues" evidence="6">
    <location>
        <begin position="150"/>
        <end position="184"/>
    </location>
</feature>
<proteinExistence type="inferred from homology"/>
<protein>
    <submittedName>
        <fullName evidence="10">Inactive protein RESTRICTED TEV MOVEMENT 2-like</fullName>
    </submittedName>
</protein>
<sequence length="296" mass="33142">MDSKPTVVYEDFELRTEWVHEAVEDTLIAYLPGFTKAQLKVQVTTAGNLRIYGERPIGGNKFSRFSKEIPIPSNCDQNKIRANFKDGMLHIKHSKLIIPADEKQEEAKPSVEVPKSDQNHAPQPPRPADVPRKLGNGPEQAVQETPLKATVEKQTGEKTDGLAKEADSVSEKEPDKEKEMKDKSNAGNGSDKPMEEERKGWDQEEKASTSEKAEKFGDSVQDTAEKENVETEKLDGTDHKYQPAINVLSLKYKQVLDGLAMGLKNPRKMMNMVLAVLLVVVLAVYVRNAIRSLRNY</sequence>
<dbReference type="Proteomes" id="UP000515121">
    <property type="component" value="Unplaced"/>
</dbReference>
<dbReference type="RefSeq" id="XP_022756678.1">
    <property type="nucleotide sequence ID" value="XM_022900943.1"/>
</dbReference>
<reference evidence="10" key="1">
    <citation type="submission" date="2025-08" db="UniProtKB">
        <authorList>
            <consortium name="RefSeq"/>
        </authorList>
    </citation>
    <scope>IDENTIFICATION</scope>
    <source>
        <tissue evidence="10">Fruit stalk</tissue>
    </source>
</reference>
<organism evidence="9 10">
    <name type="scientific">Durio zibethinus</name>
    <name type="common">Durian</name>
    <dbReference type="NCBI Taxonomy" id="66656"/>
    <lineage>
        <taxon>Eukaryota</taxon>
        <taxon>Viridiplantae</taxon>
        <taxon>Streptophyta</taxon>
        <taxon>Embryophyta</taxon>
        <taxon>Tracheophyta</taxon>
        <taxon>Spermatophyta</taxon>
        <taxon>Magnoliopsida</taxon>
        <taxon>eudicotyledons</taxon>
        <taxon>Gunneridae</taxon>
        <taxon>Pentapetalae</taxon>
        <taxon>rosids</taxon>
        <taxon>malvids</taxon>
        <taxon>Malvales</taxon>
        <taxon>Malvaceae</taxon>
        <taxon>Helicteroideae</taxon>
        <taxon>Durio</taxon>
    </lineage>
</organism>
<name>A0A6P5ZV29_DURZI</name>
<keyword evidence="7" id="KW-1133">Transmembrane helix</keyword>
<dbReference type="OrthoDB" id="1431247at2759"/>
<evidence type="ECO:0000256" key="5">
    <source>
        <dbReference type="RuleBase" id="RU003616"/>
    </source>
</evidence>
<feature type="domain" description="SHSP" evidence="8">
    <location>
        <begin position="7"/>
        <end position="110"/>
    </location>
</feature>
<gene>
    <name evidence="10" type="primary">LOC111304392</name>
</gene>
<dbReference type="InterPro" id="IPR008978">
    <property type="entry name" value="HSP20-like_chaperone"/>
</dbReference>
<dbReference type="CDD" id="cd06464">
    <property type="entry name" value="ACD_sHsps-like"/>
    <property type="match status" value="1"/>
</dbReference>
<evidence type="ECO:0000313" key="10">
    <source>
        <dbReference type="RefSeq" id="XP_022756678.1"/>
    </source>
</evidence>
<comment type="subcellular location">
    <subcellularLocation>
        <location evidence="1">Cell membrane</location>
        <topology evidence="1">Single-pass membrane protein</topology>
    </subcellularLocation>
</comment>
<dbReference type="GO" id="GO:0034605">
    <property type="term" value="P:cellular response to heat"/>
    <property type="evidence" value="ECO:0007669"/>
    <property type="project" value="TreeGrafter"/>
</dbReference>
<dbReference type="PANTHER" id="PTHR43670">
    <property type="entry name" value="HEAT SHOCK PROTEIN 26"/>
    <property type="match status" value="1"/>
</dbReference>
<dbReference type="PANTHER" id="PTHR43670:SF73">
    <property type="entry name" value="INACTIVE PROTEIN RESTRICTED TEV MOVEMENT 2-LIKE"/>
    <property type="match status" value="1"/>
</dbReference>
<dbReference type="Gene3D" id="2.60.40.790">
    <property type="match status" value="1"/>
</dbReference>
<keyword evidence="3" id="KW-0611">Plant defense</keyword>
<keyword evidence="7" id="KW-0472">Membrane</keyword>
<dbReference type="AlphaFoldDB" id="A0A6P5ZV29"/>
<evidence type="ECO:0000259" key="8">
    <source>
        <dbReference type="PROSITE" id="PS01031"/>
    </source>
</evidence>
<dbReference type="InterPro" id="IPR002068">
    <property type="entry name" value="A-crystallin/Hsp20_dom"/>
</dbReference>
<accession>A0A6P5ZV29</accession>
<evidence type="ECO:0000256" key="6">
    <source>
        <dbReference type="SAM" id="MobiDB-lite"/>
    </source>
</evidence>
<dbReference type="PROSITE" id="PS01031">
    <property type="entry name" value="SHSP"/>
    <property type="match status" value="1"/>
</dbReference>
<feature type="compositionally biased region" description="Basic and acidic residues" evidence="6">
    <location>
        <begin position="100"/>
        <end position="118"/>
    </location>
</feature>
<evidence type="ECO:0000313" key="9">
    <source>
        <dbReference type="Proteomes" id="UP000515121"/>
    </source>
</evidence>
<keyword evidence="7" id="KW-0812">Transmembrane</keyword>
<dbReference type="Pfam" id="PF00011">
    <property type="entry name" value="HSP20"/>
    <property type="match status" value="1"/>
</dbReference>
<feature type="compositionally biased region" description="Basic and acidic residues" evidence="6">
    <location>
        <begin position="192"/>
        <end position="234"/>
    </location>
</feature>
<feature type="transmembrane region" description="Helical" evidence="7">
    <location>
        <begin position="269"/>
        <end position="286"/>
    </location>
</feature>
<evidence type="ECO:0000256" key="3">
    <source>
        <dbReference type="ARBA" id="ARBA00022821"/>
    </source>
</evidence>
<evidence type="ECO:0000256" key="4">
    <source>
        <dbReference type="PROSITE-ProRule" id="PRU00285"/>
    </source>
</evidence>
<dbReference type="GeneID" id="111304392"/>